<dbReference type="EMBL" id="MORL01000033">
    <property type="protein sequence ID" value="OIN55880.1"/>
    <property type="molecule type" value="Genomic_DNA"/>
</dbReference>
<dbReference type="RefSeq" id="WP_071506527.1">
    <property type="nucleotide sequence ID" value="NZ_MORL01000033.1"/>
</dbReference>
<gene>
    <name evidence="1" type="ORF">BLX24_27890</name>
</gene>
<evidence type="ECO:0000313" key="2">
    <source>
        <dbReference type="Proteomes" id="UP000181790"/>
    </source>
</evidence>
<proteinExistence type="predicted"/>
<organism evidence="1 2">
    <name type="scientific">Arsenicibacter rosenii</name>
    <dbReference type="NCBI Taxonomy" id="1750698"/>
    <lineage>
        <taxon>Bacteria</taxon>
        <taxon>Pseudomonadati</taxon>
        <taxon>Bacteroidota</taxon>
        <taxon>Cytophagia</taxon>
        <taxon>Cytophagales</taxon>
        <taxon>Spirosomataceae</taxon>
        <taxon>Arsenicibacter</taxon>
    </lineage>
</organism>
<name>A0A1S2VBT3_9BACT</name>
<sequence length="82" mass="9583">MRKGGRPRKFAAAKTLYRLNNPIVPLGVGELERLLNHCIQLTSLPAMSETERESLMARHRYLMKEGRERVKQAKQFYNLQIE</sequence>
<reference evidence="1 2" key="1">
    <citation type="submission" date="2016-10" db="EMBL/GenBank/DDBJ databases">
        <title>Arsenicibacter rosenii gen. nov., sp. nov., an efficient arsenic-methylating bacterium isolated from an arsenic-contaminated paddy soil.</title>
        <authorList>
            <person name="Huang K."/>
        </authorList>
    </citation>
    <scope>NUCLEOTIDE SEQUENCE [LARGE SCALE GENOMIC DNA]</scope>
    <source>
        <strain evidence="1 2">SM-1</strain>
    </source>
</reference>
<keyword evidence="2" id="KW-1185">Reference proteome</keyword>
<dbReference type="AlphaFoldDB" id="A0A1S2VBT3"/>
<accession>A0A1S2VBT3</accession>
<protein>
    <submittedName>
        <fullName evidence="1">Uncharacterized protein</fullName>
    </submittedName>
</protein>
<dbReference type="Proteomes" id="UP000181790">
    <property type="component" value="Unassembled WGS sequence"/>
</dbReference>
<comment type="caution">
    <text evidence="1">The sequence shown here is derived from an EMBL/GenBank/DDBJ whole genome shotgun (WGS) entry which is preliminary data.</text>
</comment>
<evidence type="ECO:0000313" key="1">
    <source>
        <dbReference type="EMBL" id="OIN55880.1"/>
    </source>
</evidence>